<keyword evidence="2 5" id="KW-0812">Transmembrane</keyword>
<dbReference type="PANTHER" id="PTHR12483:SF27">
    <property type="entry name" value="COPPER TRANSPORT PROTEIN CTR1"/>
    <property type="match status" value="1"/>
</dbReference>
<evidence type="ECO:0000256" key="5">
    <source>
        <dbReference type="RuleBase" id="RU367022"/>
    </source>
</evidence>
<keyword evidence="5" id="KW-0186">Copper</keyword>
<evidence type="ECO:0000313" key="7">
    <source>
        <dbReference type="EMBL" id="GMM57553.1"/>
    </source>
</evidence>
<keyword evidence="5" id="KW-0406">Ion transport</keyword>
<feature type="transmembrane region" description="Helical" evidence="5">
    <location>
        <begin position="250"/>
        <end position="268"/>
    </location>
</feature>
<dbReference type="GO" id="GO:0005886">
    <property type="term" value="C:plasma membrane"/>
    <property type="evidence" value="ECO:0007669"/>
    <property type="project" value="TreeGrafter"/>
</dbReference>
<dbReference type="InterPro" id="IPR007274">
    <property type="entry name" value="Cop_transporter"/>
</dbReference>
<keyword evidence="5" id="KW-0813">Transport</keyword>
<dbReference type="AlphaFoldDB" id="A0AAV5S3W3"/>
<feature type="transmembrane region" description="Helical" evidence="5">
    <location>
        <begin position="147"/>
        <end position="171"/>
    </location>
</feature>
<name>A0AAV5S3W3_MAUHU</name>
<feature type="region of interest" description="Disordered" evidence="6">
    <location>
        <begin position="1"/>
        <end position="40"/>
    </location>
</feature>
<comment type="similarity">
    <text evidence="5">Belongs to the copper transporter (Ctr) (TC 1.A.56) family. SLC31A subfamily.</text>
</comment>
<feature type="region of interest" description="Disordered" evidence="6">
    <location>
        <begin position="185"/>
        <end position="206"/>
    </location>
</feature>
<evidence type="ECO:0000256" key="1">
    <source>
        <dbReference type="ARBA" id="ARBA00004141"/>
    </source>
</evidence>
<proteinExistence type="inferred from homology"/>
<comment type="caution">
    <text evidence="7">The sequence shown here is derived from an EMBL/GenBank/DDBJ whole genome shotgun (WGS) entry which is preliminary data.</text>
</comment>
<dbReference type="Pfam" id="PF04145">
    <property type="entry name" value="Ctr"/>
    <property type="match status" value="1"/>
</dbReference>
<keyword evidence="8" id="KW-1185">Reference proteome</keyword>
<dbReference type="GO" id="GO:0005375">
    <property type="term" value="F:copper ion transmembrane transporter activity"/>
    <property type="evidence" value="ECO:0007669"/>
    <property type="project" value="UniProtKB-UniRule"/>
</dbReference>
<evidence type="ECO:0000256" key="4">
    <source>
        <dbReference type="ARBA" id="ARBA00023136"/>
    </source>
</evidence>
<feature type="region of interest" description="Disordered" evidence="6">
    <location>
        <begin position="332"/>
        <end position="426"/>
    </location>
</feature>
<reference evidence="7 8" key="1">
    <citation type="journal article" date="2023" name="Elife">
        <title>Identification of key yeast species and microbe-microbe interactions impacting larval growth of Drosophila in the wild.</title>
        <authorList>
            <person name="Mure A."/>
            <person name="Sugiura Y."/>
            <person name="Maeda R."/>
            <person name="Honda K."/>
            <person name="Sakurai N."/>
            <person name="Takahashi Y."/>
            <person name="Watada M."/>
            <person name="Katoh T."/>
            <person name="Gotoh A."/>
            <person name="Gotoh Y."/>
            <person name="Taniguchi I."/>
            <person name="Nakamura K."/>
            <person name="Hayashi T."/>
            <person name="Katayama T."/>
            <person name="Uemura T."/>
            <person name="Hattori Y."/>
        </authorList>
    </citation>
    <scope>NUCLEOTIDE SEQUENCE [LARGE SCALE GENOMIC DNA]</scope>
    <source>
        <strain evidence="7 8">KH-74</strain>
    </source>
</reference>
<evidence type="ECO:0000256" key="2">
    <source>
        <dbReference type="ARBA" id="ARBA00022692"/>
    </source>
</evidence>
<gene>
    <name evidence="7" type="ORF">DAKH74_041690</name>
</gene>
<comment type="subcellular location">
    <subcellularLocation>
        <location evidence="1 5">Membrane</location>
        <topology evidence="1 5">Multi-pass membrane protein</topology>
    </subcellularLocation>
</comment>
<dbReference type="PANTHER" id="PTHR12483">
    <property type="entry name" value="SOLUTE CARRIER FAMILY 31 COPPER TRANSPORTERS"/>
    <property type="match status" value="1"/>
</dbReference>
<accession>A0AAV5S3W3</accession>
<feature type="transmembrane region" description="Helical" evidence="5">
    <location>
        <begin position="274"/>
        <end position="292"/>
    </location>
</feature>
<keyword evidence="4 5" id="KW-0472">Membrane</keyword>
<organism evidence="7 8">
    <name type="scientific">Maudiozyma humilis</name>
    <name type="common">Sour dough yeast</name>
    <name type="synonym">Kazachstania humilis</name>
    <dbReference type="NCBI Taxonomy" id="51915"/>
    <lineage>
        <taxon>Eukaryota</taxon>
        <taxon>Fungi</taxon>
        <taxon>Dikarya</taxon>
        <taxon>Ascomycota</taxon>
        <taxon>Saccharomycotina</taxon>
        <taxon>Saccharomycetes</taxon>
        <taxon>Saccharomycetales</taxon>
        <taxon>Saccharomycetaceae</taxon>
        <taxon>Maudiozyma</taxon>
    </lineage>
</organism>
<evidence type="ECO:0000313" key="8">
    <source>
        <dbReference type="Proteomes" id="UP001377567"/>
    </source>
</evidence>
<feature type="compositionally biased region" description="Polar residues" evidence="6">
    <location>
        <begin position="403"/>
        <end position="416"/>
    </location>
</feature>
<protein>
    <recommendedName>
        <fullName evidence="5">Copper transport protein</fullName>
    </recommendedName>
</protein>
<feature type="compositionally biased region" description="Polar residues" evidence="6">
    <location>
        <begin position="351"/>
        <end position="363"/>
    </location>
</feature>
<dbReference type="EMBL" id="BTGD01000013">
    <property type="protein sequence ID" value="GMM57553.1"/>
    <property type="molecule type" value="Genomic_DNA"/>
</dbReference>
<keyword evidence="3 5" id="KW-1133">Transmembrane helix</keyword>
<keyword evidence="5" id="KW-0187">Copper transport</keyword>
<dbReference type="Proteomes" id="UP001377567">
    <property type="component" value="Unassembled WGS sequence"/>
</dbReference>
<evidence type="ECO:0000256" key="3">
    <source>
        <dbReference type="ARBA" id="ARBA00022989"/>
    </source>
</evidence>
<sequence length="426" mass="47146">MDMGTSATMDMGSSSSMSMGSSSAMNMGSSHTMSMGSSSSMSMSSAATMVMDTMSSMVMSGSSMVMSGSSMDMSMPTSSSSMDMAMHSGHATSTASMDMGASSTGAMDMSSSSSSHMEMGMNSYLTRKYKDYPVLFEKLYARHKKDAFGIFVLILAAAFVYKFLLFVSWCLEVHWFKKWNHSKKKYPGGRDSGKKGANNANTNDDFDDFDDAITETEYTEASGEVVVLPKMPNLMYDIFAPSWREMLHDVIRILLVFTSTMIVYMLMLVVMTYVLTYVFAVITGLALSEVFFNRCKISMLRRWNIQREIRKVMNCPGAANCKCGRHPKIQPGMATSATSPVASPRDHRGSYASTNSNDTITKYQNEKEASEELENGQPQGQKPKCECVPDVNQQDRNIERELSQSARQQEQSNDMDTNLLPAEKFA</sequence>
<evidence type="ECO:0000256" key="6">
    <source>
        <dbReference type="SAM" id="MobiDB-lite"/>
    </source>
</evidence>